<evidence type="ECO:0000256" key="2">
    <source>
        <dbReference type="SAM" id="Phobius"/>
    </source>
</evidence>
<gene>
    <name evidence="4" type="ORF">EDL96_02520</name>
</gene>
<keyword evidence="2" id="KW-0812">Transmembrane</keyword>
<feature type="transmembrane region" description="Helical" evidence="2">
    <location>
        <begin position="12"/>
        <end position="31"/>
    </location>
</feature>
<evidence type="ECO:0000313" key="4">
    <source>
        <dbReference type="EMBL" id="ROZ64729.1"/>
    </source>
</evidence>
<dbReference type="AlphaFoldDB" id="A0A3N4A734"/>
<reference evidence="4 5" key="1">
    <citation type="submission" date="2018-10" db="EMBL/GenBank/DDBJ databases">
        <title>Kocuria sp. M5W7-7, whole genome shotgun sequence.</title>
        <authorList>
            <person name="Tuo L."/>
        </authorList>
    </citation>
    <scope>NUCLEOTIDE SEQUENCE [LARGE SCALE GENOMIC DNA]</scope>
    <source>
        <strain evidence="4 5">M5W7-7</strain>
    </source>
</reference>
<evidence type="ECO:0000256" key="1">
    <source>
        <dbReference type="SAM" id="MobiDB-lite"/>
    </source>
</evidence>
<evidence type="ECO:0000259" key="3">
    <source>
        <dbReference type="Pfam" id="PF25362"/>
    </source>
</evidence>
<feature type="region of interest" description="Disordered" evidence="1">
    <location>
        <begin position="171"/>
        <end position="217"/>
    </location>
</feature>
<dbReference type="InterPro" id="IPR057446">
    <property type="entry name" value="PH_bac"/>
</dbReference>
<evidence type="ECO:0000313" key="5">
    <source>
        <dbReference type="Proteomes" id="UP000270616"/>
    </source>
</evidence>
<feature type="domain" description="PH" evidence="3">
    <location>
        <begin position="41"/>
        <end position="162"/>
    </location>
</feature>
<name>A0A3N4A734_9MICC</name>
<feature type="compositionally biased region" description="Polar residues" evidence="1">
    <location>
        <begin position="175"/>
        <end position="184"/>
    </location>
</feature>
<keyword evidence="2" id="KW-1133">Transmembrane helix</keyword>
<comment type="caution">
    <text evidence="4">The sequence shown here is derived from an EMBL/GenBank/DDBJ whole genome shotgun (WGS) entry which is preliminary data.</text>
</comment>
<dbReference type="Proteomes" id="UP000270616">
    <property type="component" value="Unassembled WGS sequence"/>
</dbReference>
<proteinExistence type="predicted"/>
<keyword evidence="2" id="KW-0472">Membrane</keyword>
<accession>A0A3N4A734</accession>
<dbReference type="Pfam" id="PF25362">
    <property type="entry name" value="bPH_11"/>
    <property type="match status" value="1"/>
</dbReference>
<dbReference type="EMBL" id="RKMF01000002">
    <property type="protein sequence ID" value="ROZ64729.1"/>
    <property type="molecule type" value="Genomic_DNA"/>
</dbReference>
<organism evidence="4 5">
    <name type="scientific">Kocuria soli</name>
    <dbReference type="NCBI Taxonomy" id="2485125"/>
    <lineage>
        <taxon>Bacteria</taxon>
        <taxon>Bacillati</taxon>
        <taxon>Actinomycetota</taxon>
        <taxon>Actinomycetes</taxon>
        <taxon>Micrococcales</taxon>
        <taxon>Micrococcaceae</taxon>
        <taxon>Kocuria</taxon>
    </lineage>
</organism>
<sequence>MVFGMDPKIFTAIISAAFVLVVFTLMARSWFRRTRRQEADGALPPLPADLSEREPLAAVEGMYVATCLRGNHFDRVMGHGLGLRTSARTFVYDDGVLYDRDGAEPLWVPAESVQGHGTTSGMVGKFVERDGIVLLGWRLRDQEVDTGMRTKSRDGKAALIAAFDHLLAQRDGSADGQTATGSDSTNPGTTNPETKNTGTTNPGATHLEPTGHTKETP</sequence>
<protein>
    <submittedName>
        <fullName evidence="4">ABC transporter permease</fullName>
    </submittedName>
</protein>
<keyword evidence="5" id="KW-1185">Reference proteome</keyword>
<feature type="compositionally biased region" description="Low complexity" evidence="1">
    <location>
        <begin position="185"/>
        <end position="203"/>
    </location>
</feature>